<organism evidence="3 4">
    <name type="scientific">Lentinula detonsa</name>
    <dbReference type="NCBI Taxonomy" id="2804962"/>
    <lineage>
        <taxon>Eukaryota</taxon>
        <taxon>Fungi</taxon>
        <taxon>Dikarya</taxon>
        <taxon>Basidiomycota</taxon>
        <taxon>Agaricomycotina</taxon>
        <taxon>Agaricomycetes</taxon>
        <taxon>Agaricomycetidae</taxon>
        <taxon>Agaricales</taxon>
        <taxon>Marasmiineae</taxon>
        <taxon>Omphalotaceae</taxon>
        <taxon>Lentinula</taxon>
    </lineage>
</organism>
<feature type="transmembrane region" description="Helical" evidence="2">
    <location>
        <begin position="108"/>
        <end position="129"/>
    </location>
</feature>
<feature type="compositionally biased region" description="Low complexity" evidence="1">
    <location>
        <begin position="70"/>
        <end position="90"/>
    </location>
</feature>
<keyword evidence="2" id="KW-0812">Transmembrane</keyword>
<feature type="compositionally biased region" description="Low complexity" evidence="1">
    <location>
        <begin position="30"/>
        <end position="44"/>
    </location>
</feature>
<accession>A0AA38PXS5</accession>
<comment type="caution">
    <text evidence="3">The sequence shown here is derived from an EMBL/GenBank/DDBJ whole genome shotgun (WGS) entry which is preliminary data.</text>
</comment>
<gene>
    <name evidence="3" type="ORF">F5890DRAFT_233752</name>
</gene>
<dbReference type="Proteomes" id="UP001163850">
    <property type="component" value="Unassembled WGS sequence"/>
</dbReference>
<reference evidence="3" key="1">
    <citation type="submission" date="2022-08" db="EMBL/GenBank/DDBJ databases">
        <authorList>
            <consortium name="DOE Joint Genome Institute"/>
            <person name="Min B."/>
            <person name="Riley R."/>
            <person name="Sierra-Patev S."/>
            <person name="Naranjo-Ortiz M."/>
            <person name="Looney B."/>
            <person name="Konkel Z."/>
            <person name="Slot J.C."/>
            <person name="Sakamoto Y."/>
            <person name="Steenwyk J.L."/>
            <person name="Rokas A."/>
            <person name="Carro J."/>
            <person name="Camarero S."/>
            <person name="Ferreira P."/>
            <person name="Molpeceres G."/>
            <person name="Ruiz-Duenas F.J."/>
            <person name="Serrano A."/>
            <person name="Henrissat B."/>
            <person name="Drula E."/>
            <person name="Hughes K.W."/>
            <person name="Mata J.L."/>
            <person name="Ishikawa N.K."/>
            <person name="Vargas-Isla R."/>
            <person name="Ushijima S."/>
            <person name="Smith C.A."/>
            <person name="Ahrendt S."/>
            <person name="Andreopoulos W."/>
            <person name="He G."/>
            <person name="Labutti K."/>
            <person name="Lipzen A."/>
            <person name="Ng V."/>
            <person name="Sandor L."/>
            <person name="Barry K."/>
            <person name="Martinez A.T."/>
            <person name="Xiao Y."/>
            <person name="Gibbons J.G."/>
            <person name="Terashima K."/>
            <person name="Hibbett D.S."/>
            <person name="Grigoriev I.V."/>
        </authorList>
    </citation>
    <scope>NUCLEOTIDE SEQUENCE</scope>
    <source>
        <strain evidence="3">TFB7829</strain>
    </source>
</reference>
<protein>
    <submittedName>
        <fullName evidence="3">Uncharacterized protein</fullName>
    </submittedName>
</protein>
<keyword evidence="2" id="KW-0472">Membrane</keyword>
<evidence type="ECO:0000256" key="1">
    <source>
        <dbReference type="SAM" id="MobiDB-lite"/>
    </source>
</evidence>
<dbReference type="EMBL" id="MU802031">
    <property type="protein sequence ID" value="KAJ3983195.1"/>
    <property type="molecule type" value="Genomic_DNA"/>
</dbReference>
<feature type="region of interest" description="Disordered" evidence="1">
    <location>
        <begin position="285"/>
        <end position="308"/>
    </location>
</feature>
<proteinExistence type="predicted"/>
<feature type="compositionally biased region" description="Low complexity" evidence="1">
    <location>
        <begin position="9"/>
        <end position="20"/>
    </location>
</feature>
<feature type="region of interest" description="Disordered" evidence="1">
    <location>
        <begin position="1"/>
        <end position="44"/>
    </location>
</feature>
<dbReference type="AlphaFoldDB" id="A0AA38PXS5"/>
<feature type="region of interest" description="Disordered" evidence="1">
    <location>
        <begin position="67"/>
        <end position="95"/>
    </location>
</feature>
<feature type="region of interest" description="Disordered" evidence="1">
    <location>
        <begin position="216"/>
        <end position="265"/>
    </location>
</feature>
<keyword evidence="2" id="KW-1133">Transmembrane helix</keyword>
<evidence type="ECO:0000313" key="4">
    <source>
        <dbReference type="Proteomes" id="UP001163850"/>
    </source>
</evidence>
<evidence type="ECO:0000313" key="3">
    <source>
        <dbReference type="EMBL" id="KAJ3983195.1"/>
    </source>
</evidence>
<feature type="compositionally biased region" description="Polar residues" evidence="1">
    <location>
        <begin position="246"/>
        <end position="265"/>
    </location>
</feature>
<sequence length="308" mass="32519">MVVAPDVNGGDSQSSGSFSSTHRTQFPTTSISSSIASSESHLPSSRPAITSIMRAYPSNTHWSFDPNTVTLPTSGTSSQSTPTASSTESPNLAKNNSKAKHQHLVDGIVGGLIGLFMLLILSFCVARFVRRRQNNPSHRFWDGDGDGGTKIARIRRFWSAMRVDSNHAQSSSSIIPFTQVAVVSQNGPVSDKTVTLNSGYAATAIPLGFAIRHTNGSNDDDIEAGISSSRPTRDGSEEGPEDGSRSIEQNQDRGTVNATSGNGQLTSGLIVGATITMITSGDYVSPPFSGRTTPPPSYRSATKAVLET</sequence>
<name>A0AA38PXS5_9AGAR</name>
<evidence type="ECO:0000256" key="2">
    <source>
        <dbReference type="SAM" id="Phobius"/>
    </source>
</evidence>